<feature type="signal peptide" evidence="1">
    <location>
        <begin position="1"/>
        <end position="25"/>
    </location>
</feature>
<dbReference type="EMBL" id="LR215070">
    <property type="protein sequence ID" value="VEV58781.1"/>
    <property type="molecule type" value="Genomic_DNA"/>
</dbReference>
<dbReference type="KEGG" id="pvv:PVVCY_1400220"/>
<gene>
    <name evidence="2" type="ORF">PVVCY_1400220</name>
</gene>
<name>A0A449BZH8_PLAVN</name>
<organism evidence="2 3">
    <name type="scientific">Plasmodium vinckei vinckei</name>
    <dbReference type="NCBI Taxonomy" id="54757"/>
    <lineage>
        <taxon>Eukaryota</taxon>
        <taxon>Sar</taxon>
        <taxon>Alveolata</taxon>
        <taxon>Apicomplexa</taxon>
        <taxon>Aconoidasida</taxon>
        <taxon>Haemosporida</taxon>
        <taxon>Plasmodiidae</taxon>
        <taxon>Plasmodium</taxon>
        <taxon>Plasmodium (Vinckeia)</taxon>
    </lineage>
</organism>
<evidence type="ECO:0000313" key="3">
    <source>
        <dbReference type="Proteomes" id="UP000290582"/>
    </source>
</evidence>
<dbReference type="NCBIfam" id="TIGR01599">
    <property type="entry name" value="PYST-A"/>
    <property type="match status" value="1"/>
</dbReference>
<evidence type="ECO:0000256" key="1">
    <source>
        <dbReference type="SAM" id="SignalP"/>
    </source>
</evidence>
<feature type="chain" id="PRO_5018998972" evidence="1">
    <location>
        <begin position="26"/>
        <end position="266"/>
    </location>
</feature>
<evidence type="ECO:0000313" key="2">
    <source>
        <dbReference type="EMBL" id="VEV58781.1"/>
    </source>
</evidence>
<proteinExistence type="predicted"/>
<dbReference type="InterPro" id="IPR006486">
    <property type="entry name" value="PYST_A"/>
</dbReference>
<keyword evidence="1" id="KW-0732">Signal</keyword>
<dbReference type="GeneID" id="19959529"/>
<reference evidence="2 3" key="1">
    <citation type="submission" date="2019-01" db="EMBL/GenBank/DDBJ databases">
        <authorList>
            <person name="Ramaprasad A."/>
        </authorList>
    </citation>
    <scope>NUCLEOTIDE SEQUENCE [LARGE SCALE GENOMIC DNA]</scope>
</reference>
<sequence>MNKFYIQFFFFLLSVSVYLSDKTLATELSPRRDTTAEPKSHYLVLEEIYEKNKHLLCTDPEEPINAEKFMKEAVENFKYHATCLDGYEHIERNPNSSVFYFKKRHEGHIVEKVEYRFHHPDMYNEVVNKSWNFDNVKFPNASSVKRKIIRVYNPKLVIMQQRYKSWFGGREKYFHVLASKVQISANTTLVVMVSADINDHNPSKKKYENKIIKTKNVFKTDIDSEDDIRKGKLKKTFVNIAGYFIQKYNAFIDITFVGSIDGHSCI</sequence>
<dbReference type="SUPFAM" id="SSF55961">
    <property type="entry name" value="Bet v1-like"/>
    <property type="match status" value="1"/>
</dbReference>
<dbReference type="Proteomes" id="UP000290582">
    <property type="component" value="Chromosome PVVCY_14"/>
</dbReference>
<protein>
    <submittedName>
        <fullName evidence="2">Fam-a protein</fullName>
    </submittedName>
</protein>
<dbReference type="RefSeq" id="XP_008623223.2">
    <property type="nucleotide sequence ID" value="XM_008625001.2"/>
</dbReference>
<dbReference type="AlphaFoldDB" id="A0A449BZH8"/>
<accession>A0A449BZH8</accession>
<dbReference type="VEuPathDB" id="PlasmoDB:PVVCY_1400220"/>
<dbReference type="OrthoDB" id="370216at2759"/>